<evidence type="ECO:0000313" key="12">
    <source>
        <dbReference type="EMBL" id="XBX73760.1"/>
    </source>
</evidence>
<evidence type="ECO:0000256" key="6">
    <source>
        <dbReference type="ARBA" id="ARBA00022741"/>
    </source>
</evidence>
<dbReference type="GO" id="GO:0004515">
    <property type="term" value="F:nicotinate-nucleotide adenylyltransferase activity"/>
    <property type="evidence" value="ECO:0007669"/>
    <property type="project" value="UniProtKB-UniRule"/>
</dbReference>
<gene>
    <name evidence="10 12" type="primary">nadD</name>
    <name evidence="12" type="ORF">PRVXT_001762</name>
</gene>
<dbReference type="RefSeq" id="WP_350342522.1">
    <property type="nucleotide sequence ID" value="NZ_CP158367.1"/>
</dbReference>
<comment type="catalytic activity">
    <reaction evidence="9 10">
        <text>nicotinate beta-D-ribonucleotide + ATP + H(+) = deamido-NAD(+) + diphosphate</text>
        <dbReference type="Rhea" id="RHEA:22860"/>
        <dbReference type="ChEBI" id="CHEBI:15378"/>
        <dbReference type="ChEBI" id="CHEBI:30616"/>
        <dbReference type="ChEBI" id="CHEBI:33019"/>
        <dbReference type="ChEBI" id="CHEBI:57502"/>
        <dbReference type="ChEBI" id="CHEBI:58437"/>
        <dbReference type="EC" id="2.7.7.18"/>
    </reaction>
</comment>
<keyword evidence="4 10" id="KW-0808">Transferase</keyword>
<dbReference type="HAMAP" id="MF_00244">
    <property type="entry name" value="NaMN_adenylyltr"/>
    <property type="match status" value="1"/>
</dbReference>
<feature type="domain" description="Cytidyltransferase-like" evidence="11">
    <location>
        <begin position="6"/>
        <end position="164"/>
    </location>
</feature>
<dbReference type="PANTHER" id="PTHR39321:SF3">
    <property type="entry name" value="PHOSPHOPANTETHEINE ADENYLYLTRANSFERASE"/>
    <property type="match status" value="1"/>
</dbReference>
<evidence type="ECO:0000259" key="11">
    <source>
        <dbReference type="Pfam" id="PF01467"/>
    </source>
</evidence>
<dbReference type="InterPro" id="IPR004821">
    <property type="entry name" value="Cyt_trans-like"/>
</dbReference>
<dbReference type="EMBL" id="CP158367">
    <property type="protein sequence ID" value="XBX73760.1"/>
    <property type="molecule type" value="Genomic_DNA"/>
</dbReference>
<dbReference type="NCBIfam" id="TIGR00125">
    <property type="entry name" value="cyt_tran_rel"/>
    <property type="match status" value="1"/>
</dbReference>
<keyword evidence="3 10" id="KW-0662">Pyridine nucleotide biosynthesis</keyword>
<keyword evidence="7 10" id="KW-0067">ATP-binding</keyword>
<comment type="function">
    <text evidence="1 10">Catalyzes the reversible adenylation of nicotinate mononucleotide (NaMN) to nicotinic acid adenine dinucleotide (NaAD).</text>
</comment>
<reference evidence="12" key="2">
    <citation type="submission" date="2024-06" db="EMBL/GenBank/DDBJ databases">
        <authorList>
            <person name="Petrova K.O."/>
            <person name="Toshchakov S.V."/>
            <person name="Boltjanskaja Y.V."/>
            <person name="Kevbrin V."/>
        </authorList>
    </citation>
    <scope>NUCLEOTIDE SEQUENCE</scope>
    <source>
        <strain evidence="12">Z-910T</strain>
    </source>
</reference>
<comment type="similarity">
    <text evidence="10">Belongs to the NadD family.</text>
</comment>
<proteinExistence type="inferred from homology"/>
<evidence type="ECO:0000256" key="10">
    <source>
        <dbReference type="HAMAP-Rule" id="MF_00244"/>
    </source>
</evidence>
<dbReference type="GO" id="GO:0005524">
    <property type="term" value="F:ATP binding"/>
    <property type="evidence" value="ECO:0007669"/>
    <property type="project" value="UniProtKB-KW"/>
</dbReference>
<evidence type="ECO:0000256" key="7">
    <source>
        <dbReference type="ARBA" id="ARBA00022840"/>
    </source>
</evidence>
<evidence type="ECO:0000256" key="8">
    <source>
        <dbReference type="ARBA" id="ARBA00023027"/>
    </source>
</evidence>
<evidence type="ECO:0000256" key="9">
    <source>
        <dbReference type="ARBA" id="ARBA00048721"/>
    </source>
</evidence>
<keyword evidence="5 10" id="KW-0548">Nucleotidyltransferase</keyword>
<dbReference type="GO" id="GO:0009435">
    <property type="term" value="P:NAD+ biosynthetic process"/>
    <property type="evidence" value="ECO:0007669"/>
    <property type="project" value="UniProtKB-UniRule"/>
</dbReference>
<dbReference type="PANTHER" id="PTHR39321">
    <property type="entry name" value="NICOTINATE-NUCLEOTIDE ADENYLYLTRANSFERASE-RELATED"/>
    <property type="match status" value="1"/>
</dbReference>
<evidence type="ECO:0000256" key="2">
    <source>
        <dbReference type="ARBA" id="ARBA00005019"/>
    </source>
</evidence>
<evidence type="ECO:0000256" key="1">
    <source>
        <dbReference type="ARBA" id="ARBA00002324"/>
    </source>
</evidence>
<dbReference type="NCBIfam" id="NF000840">
    <property type="entry name" value="PRK00071.1-3"/>
    <property type="match status" value="1"/>
</dbReference>
<evidence type="ECO:0000256" key="4">
    <source>
        <dbReference type="ARBA" id="ARBA00022679"/>
    </source>
</evidence>
<keyword evidence="6 10" id="KW-0547">Nucleotide-binding</keyword>
<accession>A0AAU7VIE2</accession>
<dbReference type="InterPro" id="IPR005248">
    <property type="entry name" value="NadD/NMNAT"/>
</dbReference>
<comment type="pathway">
    <text evidence="2 10">Cofactor biosynthesis; NAD(+) biosynthesis; deamido-NAD(+) from nicotinate D-ribonucleotide: step 1/1.</text>
</comment>
<dbReference type="Pfam" id="PF01467">
    <property type="entry name" value="CTP_transf_like"/>
    <property type="match status" value="1"/>
</dbReference>
<keyword evidence="8 10" id="KW-0520">NAD</keyword>
<dbReference type="NCBIfam" id="TIGR00482">
    <property type="entry name" value="nicotinate (nicotinamide) nucleotide adenylyltransferase"/>
    <property type="match status" value="1"/>
</dbReference>
<evidence type="ECO:0000256" key="3">
    <source>
        <dbReference type="ARBA" id="ARBA00022642"/>
    </source>
</evidence>
<sequence>MSSIVLFGGTFDPIHIGHLIIAEHVKESIGAGKITFLPTGVPPHKKGVSSSIHRLKMVELAISDNPSFEVSTYELKQKGTNYTYRTVKHFSTKTDQLYFFAGADSLVDLPNWRNPMGILNHCKMIIARRNDIDFQNVFQKFDAENFVMVDTPIVGLSSTEVRKRVAANKSCKYILHPKVEQYIEKEELYIG</sequence>
<dbReference type="InterPro" id="IPR014729">
    <property type="entry name" value="Rossmann-like_a/b/a_fold"/>
</dbReference>
<protein>
    <recommendedName>
        <fullName evidence="10">Probable nicotinate-nucleotide adenylyltransferase</fullName>
        <ecNumber evidence="10">2.7.7.18</ecNumber>
    </recommendedName>
    <alternativeName>
        <fullName evidence="10">Deamido-NAD(+) diphosphorylase</fullName>
    </alternativeName>
    <alternativeName>
        <fullName evidence="10">Deamido-NAD(+) pyrophosphorylase</fullName>
    </alternativeName>
    <alternativeName>
        <fullName evidence="10">Nicotinate mononucleotide adenylyltransferase</fullName>
        <shortName evidence="10">NaMN adenylyltransferase</shortName>
    </alternativeName>
</protein>
<dbReference type="EC" id="2.7.7.18" evidence="10"/>
<dbReference type="AlphaFoldDB" id="A0AAU7VIE2"/>
<evidence type="ECO:0000256" key="5">
    <source>
        <dbReference type="ARBA" id="ARBA00022695"/>
    </source>
</evidence>
<reference evidence="12" key="1">
    <citation type="journal article" date="2013" name="Extremophiles">
        <title>Proteinivorax tanatarense gen. nov., sp. nov., an anaerobic, haloalkaliphilic, proteolytic bacterium isolated from a decaying algal bloom, and proposal of Proteinivoraceae fam. nov.</title>
        <authorList>
            <person name="Kevbrin V."/>
            <person name="Boltyanskaya Y."/>
            <person name="Zhilina T."/>
            <person name="Kolganova T."/>
            <person name="Lavrentjeva E."/>
            <person name="Kuznetsov B."/>
        </authorList>
    </citation>
    <scope>NUCLEOTIDE SEQUENCE</scope>
    <source>
        <strain evidence="12">Z-910T</strain>
    </source>
</reference>
<dbReference type="CDD" id="cd02165">
    <property type="entry name" value="NMNAT"/>
    <property type="match status" value="1"/>
</dbReference>
<dbReference type="Gene3D" id="3.40.50.620">
    <property type="entry name" value="HUPs"/>
    <property type="match status" value="1"/>
</dbReference>
<dbReference type="SUPFAM" id="SSF52374">
    <property type="entry name" value="Nucleotidylyl transferase"/>
    <property type="match status" value="1"/>
</dbReference>
<organism evidence="12">
    <name type="scientific">Proteinivorax tanatarense</name>
    <dbReference type="NCBI Taxonomy" id="1260629"/>
    <lineage>
        <taxon>Bacteria</taxon>
        <taxon>Bacillati</taxon>
        <taxon>Bacillota</taxon>
        <taxon>Clostridia</taxon>
        <taxon>Eubacteriales</taxon>
        <taxon>Proteinivoracaceae</taxon>
        <taxon>Proteinivorax</taxon>
    </lineage>
</organism>
<name>A0AAU7VIE2_9FIRM</name>